<dbReference type="Gramene" id="OQU77585">
    <property type="protein sequence ID" value="OQU77585"/>
    <property type="gene ID" value="SORBI_3009G071600"/>
</dbReference>
<gene>
    <name evidence="7" type="ORF">SORBI_3009G071600</name>
</gene>
<evidence type="ECO:0000259" key="6">
    <source>
        <dbReference type="PROSITE" id="PS51005"/>
    </source>
</evidence>
<dbReference type="GO" id="GO:0003700">
    <property type="term" value="F:DNA-binding transcription factor activity"/>
    <property type="evidence" value="ECO:0007669"/>
    <property type="project" value="InterPro"/>
</dbReference>
<protein>
    <recommendedName>
        <fullName evidence="6">NAC domain-containing protein</fullName>
    </recommendedName>
</protein>
<evidence type="ECO:0000313" key="7">
    <source>
        <dbReference type="EMBL" id="OQU77585.1"/>
    </source>
</evidence>
<dbReference type="PROSITE" id="PS51005">
    <property type="entry name" value="NAC"/>
    <property type="match status" value="1"/>
</dbReference>
<evidence type="ECO:0000256" key="5">
    <source>
        <dbReference type="SAM" id="MobiDB-lite"/>
    </source>
</evidence>
<evidence type="ECO:0000256" key="1">
    <source>
        <dbReference type="ARBA" id="ARBA00023015"/>
    </source>
</evidence>
<feature type="region of interest" description="Disordered" evidence="5">
    <location>
        <begin position="1"/>
        <end position="30"/>
    </location>
</feature>
<proteinExistence type="predicted"/>
<dbReference type="InterPro" id="IPR036093">
    <property type="entry name" value="NAC_dom_sf"/>
</dbReference>
<organism evidence="7 8">
    <name type="scientific">Sorghum bicolor</name>
    <name type="common">Sorghum</name>
    <name type="synonym">Sorghum vulgare</name>
    <dbReference type="NCBI Taxonomy" id="4558"/>
    <lineage>
        <taxon>Eukaryota</taxon>
        <taxon>Viridiplantae</taxon>
        <taxon>Streptophyta</taxon>
        <taxon>Embryophyta</taxon>
        <taxon>Tracheophyta</taxon>
        <taxon>Spermatophyta</taxon>
        <taxon>Magnoliopsida</taxon>
        <taxon>Liliopsida</taxon>
        <taxon>Poales</taxon>
        <taxon>Poaceae</taxon>
        <taxon>PACMAD clade</taxon>
        <taxon>Panicoideae</taxon>
        <taxon>Andropogonodae</taxon>
        <taxon>Andropogoneae</taxon>
        <taxon>Sorghinae</taxon>
        <taxon>Sorghum</taxon>
    </lineage>
</organism>
<dbReference type="InterPro" id="IPR044799">
    <property type="entry name" value="SOG1-like"/>
</dbReference>
<dbReference type="EMBL" id="CM000768">
    <property type="protein sequence ID" value="OQU77585.1"/>
    <property type="molecule type" value="Genomic_DNA"/>
</dbReference>
<evidence type="ECO:0000256" key="4">
    <source>
        <dbReference type="ARBA" id="ARBA00023242"/>
    </source>
</evidence>
<dbReference type="GO" id="GO:0005634">
    <property type="term" value="C:nucleus"/>
    <property type="evidence" value="ECO:0000318"/>
    <property type="project" value="GO_Central"/>
</dbReference>
<dbReference type="GO" id="GO:0006355">
    <property type="term" value="P:regulation of DNA-templated transcription"/>
    <property type="evidence" value="ECO:0000318"/>
    <property type="project" value="GO_Central"/>
</dbReference>
<reference evidence="8" key="2">
    <citation type="journal article" date="2018" name="Plant J.">
        <title>The Sorghum bicolor reference genome: improved assembly, gene annotations, a transcriptome atlas, and signatures of genome organization.</title>
        <authorList>
            <person name="McCormick R.F."/>
            <person name="Truong S.K."/>
            <person name="Sreedasyam A."/>
            <person name="Jenkins J."/>
            <person name="Shu S."/>
            <person name="Sims D."/>
            <person name="Kennedy M."/>
            <person name="Amirebrahimi M."/>
            <person name="Weers B.D."/>
            <person name="McKinley B."/>
            <person name="Mattison A."/>
            <person name="Morishige D.T."/>
            <person name="Grimwood J."/>
            <person name="Schmutz J."/>
            <person name="Mullet J.E."/>
        </authorList>
    </citation>
    <scope>NUCLEOTIDE SEQUENCE [LARGE SCALE GENOMIC DNA]</scope>
    <source>
        <strain evidence="8">cv. BTx623</strain>
    </source>
</reference>
<evidence type="ECO:0000256" key="3">
    <source>
        <dbReference type="ARBA" id="ARBA00023163"/>
    </source>
</evidence>
<dbReference type="Pfam" id="PF02365">
    <property type="entry name" value="NAM"/>
    <property type="match status" value="1"/>
</dbReference>
<dbReference type="Gene3D" id="2.170.150.80">
    <property type="entry name" value="NAC domain"/>
    <property type="match status" value="1"/>
</dbReference>
<dbReference type="AlphaFoldDB" id="A0A1Z5R2C1"/>
<dbReference type="STRING" id="4558.A0A1Z5R2C1"/>
<keyword evidence="8" id="KW-1185">Reference proteome</keyword>
<dbReference type="InParanoid" id="A0A1Z5R2C1"/>
<dbReference type="ExpressionAtlas" id="A0A1Z5R2C1">
    <property type="expression patterns" value="baseline and differential"/>
</dbReference>
<dbReference type="GO" id="GO:0000976">
    <property type="term" value="F:transcription cis-regulatory region binding"/>
    <property type="evidence" value="ECO:0000318"/>
    <property type="project" value="GO_Central"/>
</dbReference>
<dbReference type="SUPFAM" id="SSF101941">
    <property type="entry name" value="NAC domain"/>
    <property type="match status" value="1"/>
</dbReference>
<evidence type="ECO:0000256" key="2">
    <source>
        <dbReference type="ARBA" id="ARBA00023125"/>
    </source>
</evidence>
<keyword evidence="4" id="KW-0539">Nucleus</keyword>
<sequence>MCSSNSTSDLTDEKLKDQQRSTPASRRCPSCDHELDCNPDMVGFPAGVKFDPSDQELIEHLESMVKEGGSRAHPLIGDFIHTIDQGNDGICYTHPENLPGVTRNGVSKHFFHRPSKAYTSGTRKRRKIKSERGLRSCDDVGEACWHKTGKTRPVLVGGQQKGWKKTLVLYNSYGKQRKPEKTNWVMHQYHLGREEKDGELVVSKVFYQQKQLRPTATMMGQNDERVEVTSEAMKDMLPGCGAAAAEAGDAMIQLQQHLQQRQADGQSRFTSARMSREVGVGNPLVGDQGLLHETHHIPSQHNEVRSMLVKPVHTMPSVESTPLEHRIDQIIACSAISLSPPEQRSENQEDRQQQKKVDCRRPCSSEEAMIACQTSSTEEICKLVGLLLLCRMCRKSFNSSQGDKTALSTPTS</sequence>
<evidence type="ECO:0000313" key="8">
    <source>
        <dbReference type="Proteomes" id="UP000000768"/>
    </source>
</evidence>
<keyword evidence="3" id="KW-0804">Transcription</keyword>
<dbReference type="FunFam" id="2.170.150.80:FF:000009">
    <property type="entry name" value="NAC domain-containing protein 8"/>
    <property type="match status" value="1"/>
</dbReference>
<dbReference type="PANTHER" id="PTHR31079:SF31">
    <property type="entry name" value="NAC DOMAIN-CONTAINING PROTEIN 75"/>
    <property type="match status" value="1"/>
</dbReference>
<reference evidence="7 8" key="1">
    <citation type="journal article" date="2009" name="Nature">
        <title>The Sorghum bicolor genome and the diversification of grasses.</title>
        <authorList>
            <person name="Paterson A.H."/>
            <person name="Bowers J.E."/>
            <person name="Bruggmann R."/>
            <person name="Dubchak I."/>
            <person name="Grimwood J."/>
            <person name="Gundlach H."/>
            <person name="Haberer G."/>
            <person name="Hellsten U."/>
            <person name="Mitros T."/>
            <person name="Poliakov A."/>
            <person name="Schmutz J."/>
            <person name="Spannagl M."/>
            <person name="Tang H."/>
            <person name="Wang X."/>
            <person name="Wicker T."/>
            <person name="Bharti A.K."/>
            <person name="Chapman J."/>
            <person name="Feltus F.A."/>
            <person name="Gowik U."/>
            <person name="Grigoriev I.V."/>
            <person name="Lyons E."/>
            <person name="Maher C.A."/>
            <person name="Martis M."/>
            <person name="Narechania A."/>
            <person name="Otillar R.P."/>
            <person name="Penning B.W."/>
            <person name="Salamov A.A."/>
            <person name="Wang Y."/>
            <person name="Zhang L."/>
            <person name="Carpita N.C."/>
            <person name="Freeling M."/>
            <person name="Gingle A.R."/>
            <person name="Hash C.T."/>
            <person name="Keller B."/>
            <person name="Klein P."/>
            <person name="Kresovich S."/>
            <person name="McCann M.C."/>
            <person name="Ming R."/>
            <person name="Peterson D.G."/>
            <person name="Mehboob-ur-Rahman"/>
            <person name="Ware D."/>
            <person name="Westhoff P."/>
            <person name="Mayer K.F."/>
            <person name="Messing J."/>
            <person name="Rokhsar D.S."/>
        </authorList>
    </citation>
    <scope>NUCLEOTIDE SEQUENCE [LARGE SCALE GENOMIC DNA]</scope>
    <source>
        <strain evidence="8">cv. BTx623</strain>
    </source>
</reference>
<keyword evidence="1" id="KW-0805">Transcription regulation</keyword>
<dbReference type="PANTHER" id="PTHR31079">
    <property type="entry name" value="NAC DOMAIN-CONTAINING PROTEIN 73"/>
    <property type="match status" value="1"/>
</dbReference>
<name>A0A1Z5R2C1_SORBI</name>
<dbReference type="eggNOG" id="ENOG502QQ7W">
    <property type="taxonomic scope" value="Eukaryota"/>
</dbReference>
<keyword evidence="2" id="KW-0238">DNA-binding</keyword>
<accession>A0A1Z5R2C1</accession>
<feature type="domain" description="NAC" evidence="6">
    <location>
        <begin position="44"/>
        <end position="208"/>
    </location>
</feature>
<feature type="region of interest" description="Disordered" evidence="5">
    <location>
        <begin position="338"/>
        <end position="360"/>
    </location>
</feature>
<dbReference type="InterPro" id="IPR003441">
    <property type="entry name" value="NAC-dom"/>
</dbReference>
<dbReference type="Proteomes" id="UP000000768">
    <property type="component" value="Chromosome 9"/>
</dbReference>
<feature type="compositionally biased region" description="Basic and acidic residues" evidence="5">
    <location>
        <begin position="343"/>
        <end position="360"/>
    </location>
</feature>